<dbReference type="Proteomes" id="UP001501570">
    <property type="component" value="Unassembled WGS sequence"/>
</dbReference>
<evidence type="ECO:0000313" key="5">
    <source>
        <dbReference type="EMBL" id="GAA5201656.1"/>
    </source>
</evidence>
<keyword evidence="2" id="KW-0560">Oxidoreductase</keyword>
<gene>
    <name evidence="5" type="ORF">GCM10023322_82090</name>
</gene>
<keyword evidence="6" id="KW-1185">Reference proteome</keyword>
<evidence type="ECO:0000256" key="2">
    <source>
        <dbReference type="ARBA" id="ARBA00023002"/>
    </source>
</evidence>
<dbReference type="PRINTS" id="PR00469">
    <property type="entry name" value="PNDRDTASEII"/>
</dbReference>
<evidence type="ECO:0000259" key="4">
    <source>
        <dbReference type="Pfam" id="PF07992"/>
    </source>
</evidence>
<comment type="catalytic activity">
    <reaction evidence="3">
        <text>[thioredoxin]-dithiol + NADP(+) = [thioredoxin]-disulfide + NADPH + H(+)</text>
        <dbReference type="Rhea" id="RHEA:20345"/>
        <dbReference type="Rhea" id="RHEA-COMP:10698"/>
        <dbReference type="Rhea" id="RHEA-COMP:10700"/>
        <dbReference type="ChEBI" id="CHEBI:15378"/>
        <dbReference type="ChEBI" id="CHEBI:29950"/>
        <dbReference type="ChEBI" id="CHEBI:50058"/>
        <dbReference type="ChEBI" id="CHEBI:57783"/>
        <dbReference type="ChEBI" id="CHEBI:58349"/>
        <dbReference type="EC" id="1.8.1.9"/>
    </reaction>
</comment>
<dbReference type="Pfam" id="PF07992">
    <property type="entry name" value="Pyr_redox_2"/>
    <property type="match status" value="1"/>
</dbReference>
<dbReference type="SUPFAM" id="SSF51905">
    <property type="entry name" value="FAD/NAD(P)-binding domain"/>
    <property type="match status" value="1"/>
</dbReference>
<evidence type="ECO:0000256" key="3">
    <source>
        <dbReference type="ARBA" id="ARBA00048132"/>
    </source>
</evidence>
<dbReference type="PANTHER" id="PTHR48105">
    <property type="entry name" value="THIOREDOXIN REDUCTASE 1-RELATED-RELATED"/>
    <property type="match status" value="1"/>
</dbReference>
<protein>
    <submittedName>
        <fullName evidence="5">NAD(P)/FAD-dependent oxidoreductase</fullName>
    </submittedName>
</protein>
<proteinExistence type="predicted"/>
<reference evidence="6" key="1">
    <citation type="journal article" date="2019" name="Int. J. Syst. Evol. Microbiol.">
        <title>The Global Catalogue of Microorganisms (GCM) 10K type strain sequencing project: providing services to taxonomists for standard genome sequencing and annotation.</title>
        <authorList>
            <consortium name="The Broad Institute Genomics Platform"/>
            <consortium name="The Broad Institute Genome Sequencing Center for Infectious Disease"/>
            <person name="Wu L."/>
            <person name="Ma J."/>
        </authorList>
    </citation>
    <scope>NUCLEOTIDE SEQUENCE [LARGE SCALE GENOMIC DNA]</scope>
    <source>
        <strain evidence="6">JCM 18304</strain>
    </source>
</reference>
<feature type="domain" description="FAD/NAD(P)-binding" evidence="4">
    <location>
        <begin position="5"/>
        <end position="275"/>
    </location>
</feature>
<comment type="caution">
    <text evidence="5">The sequence shown here is derived from an EMBL/GenBank/DDBJ whole genome shotgun (WGS) entry which is preliminary data.</text>
</comment>
<name>A0ABP9SUY2_9ACTN</name>
<organism evidence="5 6">
    <name type="scientific">Rugosimonospora acidiphila</name>
    <dbReference type="NCBI Taxonomy" id="556531"/>
    <lineage>
        <taxon>Bacteria</taxon>
        <taxon>Bacillati</taxon>
        <taxon>Actinomycetota</taxon>
        <taxon>Actinomycetes</taxon>
        <taxon>Micromonosporales</taxon>
        <taxon>Micromonosporaceae</taxon>
        <taxon>Rugosimonospora</taxon>
    </lineage>
</organism>
<evidence type="ECO:0000256" key="1">
    <source>
        <dbReference type="ARBA" id="ARBA00022630"/>
    </source>
</evidence>
<dbReference type="InterPro" id="IPR023753">
    <property type="entry name" value="FAD/NAD-binding_dom"/>
</dbReference>
<dbReference type="InterPro" id="IPR050097">
    <property type="entry name" value="Ferredoxin-NADP_redctase_2"/>
</dbReference>
<dbReference type="Gene3D" id="3.50.50.60">
    <property type="entry name" value="FAD/NAD(P)-binding domain"/>
    <property type="match status" value="2"/>
</dbReference>
<accession>A0ABP9SUY2</accession>
<sequence>MSDGDVVIVGGSLAGLQAALTLGRARRRVVVVDDGRPRNGPARHVHNFLGQPSITPAGLLASAREMLAPYDVTLVTDRVEEIKPSAGDFPRFDVLTGGGDRWSSRAIVLATGLTDELPDVPGVAEGWGDQVVACPHCHGWEVRDRPLAQLGMRGLPERGVARALLLSRWSDDVLLFTDGDDLGAEDLTRLAAAGVRVRTERVAGVETRPDAIDVVLPGGERIERRALFVVTRQHQQSDLAARLGCRLVGAGAGAAETDATGRTSVPGVWAAGTTAIPALLAIGAAGHASTVATDVHAVLLDEDVTAALRQ</sequence>
<dbReference type="InterPro" id="IPR036188">
    <property type="entry name" value="FAD/NAD-bd_sf"/>
</dbReference>
<evidence type="ECO:0000313" key="6">
    <source>
        <dbReference type="Proteomes" id="UP001501570"/>
    </source>
</evidence>
<dbReference type="RefSeq" id="WP_345639158.1">
    <property type="nucleotide sequence ID" value="NZ_BAABJQ010000052.1"/>
</dbReference>
<dbReference type="EMBL" id="BAABJQ010000052">
    <property type="protein sequence ID" value="GAA5201656.1"/>
    <property type="molecule type" value="Genomic_DNA"/>
</dbReference>
<dbReference type="PRINTS" id="PR00368">
    <property type="entry name" value="FADPNR"/>
</dbReference>
<keyword evidence="1" id="KW-0285">Flavoprotein</keyword>